<evidence type="ECO:0000256" key="1">
    <source>
        <dbReference type="SAM" id="SignalP"/>
    </source>
</evidence>
<feature type="chain" id="PRO_5035834473" description="Secreted protein" evidence="1">
    <location>
        <begin position="23"/>
        <end position="58"/>
    </location>
</feature>
<evidence type="ECO:0008006" key="4">
    <source>
        <dbReference type="Google" id="ProtNLM"/>
    </source>
</evidence>
<keyword evidence="1" id="KW-0732">Signal</keyword>
<dbReference type="EMBL" id="CM026421">
    <property type="protein sequence ID" value="KAG0590339.1"/>
    <property type="molecule type" value="Genomic_DNA"/>
</dbReference>
<evidence type="ECO:0000313" key="3">
    <source>
        <dbReference type="Proteomes" id="UP000822688"/>
    </source>
</evidence>
<name>A0A8T0J5N3_CERPU</name>
<dbReference type="AlphaFoldDB" id="A0A8T0J5N3"/>
<reference evidence="2" key="1">
    <citation type="submission" date="2020-06" db="EMBL/GenBank/DDBJ databases">
        <title>WGS assembly of Ceratodon purpureus strain R40.</title>
        <authorList>
            <person name="Carey S.B."/>
            <person name="Jenkins J."/>
            <person name="Shu S."/>
            <person name="Lovell J.T."/>
            <person name="Sreedasyam A."/>
            <person name="Maumus F."/>
            <person name="Tiley G.P."/>
            <person name="Fernandez-Pozo N."/>
            <person name="Barry K."/>
            <person name="Chen C."/>
            <person name="Wang M."/>
            <person name="Lipzen A."/>
            <person name="Daum C."/>
            <person name="Saski C.A."/>
            <person name="Payton A.C."/>
            <person name="Mcbreen J.C."/>
            <person name="Conrad R.E."/>
            <person name="Kollar L.M."/>
            <person name="Olsson S."/>
            <person name="Huttunen S."/>
            <person name="Landis J.B."/>
            <person name="Wickett N.J."/>
            <person name="Johnson M.G."/>
            <person name="Rensing S.A."/>
            <person name="Grimwood J."/>
            <person name="Schmutz J."/>
            <person name="Mcdaniel S.F."/>
        </authorList>
    </citation>
    <scope>NUCLEOTIDE SEQUENCE</scope>
    <source>
        <strain evidence="2">R40</strain>
    </source>
</reference>
<evidence type="ECO:0000313" key="2">
    <source>
        <dbReference type="EMBL" id="KAG0590339.1"/>
    </source>
</evidence>
<comment type="caution">
    <text evidence="2">The sequence shown here is derived from an EMBL/GenBank/DDBJ whole genome shotgun (WGS) entry which is preliminary data.</text>
</comment>
<proteinExistence type="predicted"/>
<dbReference type="Proteomes" id="UP000822688">
    <property type="component" value="Chromosome 1"/>
</dbReference>
<keyword evidence="3" id="KW-1185">Reference proteome</keyword>
<accession>A0A8T0J5N3</accession>
<gene>
    <name evidence="2" type="ORF">KC19_1G091500</name>
</gene>
<organism evidence="2 3">
    <name type="scientific">Ceratodon purpureus</name>
    <name type="common">Fire moss</name>
    <name type="synonym">Dicranum purpureum</name>
    <dbReference type="NCBI Taxonomy" id="3225"/>
    <lineage>
        <taxon>Eukaryota</taxon>
        <taxon>Viridiplantae</taxon>
        <taxon>Streptophyta</taxon>
        <taxon>Embryophyta</taxon>
        <taxon>Bryophyta</taxon>
        <taxon>Bryophytina</taxon>
        <taxon>Bryopsida</taxon>
        <taxon>Dicranidae</taxon>
        <taxon>Pseudoditrichales</taxon>
        <taxon>Ditrichaceae</taxon>
        <taxon>Ceratodon</taxon>
    </lineage>
</organism>
<feature type="signal peptide" evidence="1">
    <location>
        <begin position="1"/>
        <end position="22"/>
    </location>
</feature>
<sequence length="58" mass="6970">MAFFSFLFFLLPFSLYSYRCNGFGSMTLDLKLALLLCEHRICRQFKILLRRRGCVCFY</sequence>
<protein>
    <recommendedName>
        <fullName evidence="4">Secreted protein</fullName>
    </recommendedName>
</protein>